<dbReference type="EMBL" id="JAHWQX010000005">
    <property type="protein sequence ID" value="MBW3099163.1"/>
    <property type="molecule type" value="Genomic_DNA"/>
</dbReference>
<reference evidence="2" key="1">
    <citation type="submission" date="2021-07" db="EMBL/GenBank/DDBJ databases">
        <title>Pseudohoeflea marina sp. nov. a polyhydroxyalcanoate-producing bacterium.</title>
        <authorList>
            <person name="Zheng W."/>
            <person name="Yu S."/>
            <person name="Huang Y."/>
        </authorList>
    </citation>
    <scope>NUCLEOTIDE SEQUENCE</scope>
    <source>
        <strain evidence="2">DP4N28-3</strain>
    </source>
</reference>
<organism evidence="2 3">
    <name type="scientific">Pseudohoeflea coraliihabitans</name>
    <dbReference type="NCBI Taxonomy" id="2860393"/>
    <lineage>
        <taxon>Bacteria</taxon>
        <taxon>Pseudomonadati</taxon>
        <taxon>Pseudomonadota</taxon>
        <taxon>Alphaproteobacteria</taxon>
        <taxon>Hyphomicrobiales</taxon>
        <taxon>Rhizobiaceae</taxon>
        <taxon>Pseudohoeflea</taxon>
    </lineage>
</organism>
<evidence type="ECO:0000313" key="3">
    <source>
        <dbReference type="Proteomes" id="UP001430804"/>
    </source>
</evidence>
<keyword evidence="2" id="KW-0378">Hydrolase</keyword>
<keyword evidence="2" id="KW-0540">Nuclease</keyword>
<gene>
    <name evidence="2" type="ORF">KY465_17925</name>
</gene>
<comment type="caution">
    <text evidence="2">The sequence shown here is derived from an EMBL/GenBank/DDBJ whole genome shotgun (WGS) entry which is preliminary data.</text>
</comment>
<accession>A0ABS6WT81</accession>
<proteinExistence type="predicted"/>
<name>A0ABS6WT81_9HYPH</name>
<dbReference type="SMART" id="SM00507">
    <property type="entry name" value="HNHc"/>
    <property type="match status" value="1"/>
</dbReference>
<dbReference type="InterPro" id="IPR003615">
    <property type="entry name" value="HNH_nuc"/>
</dbReference>
<dbReference type="Pfam" id="PF01844">
    <property type="entry name" value="HNH"/>
    <property type="match status" value="1"/>
</dbReference>
<dbReference type="Proteomes" id="UP001430804">
    <property type="component" value="Unassembled WGS sequence"/>
</dbReference>
<keyword evidence="3" id="KW-1185">Reference proteome</keyword>
<dbReference type="GO" id="GO:0004519">
    <property type="term" value="F:endonuclease activity"/>
    <property type="evidence" value="ECO:0007669"/>
    <property type="project" value="UniProtKB-KW"/>
</dbReference>
<evidence type="ECO:0000313" key="2">
    <source>
        <dbReference type="EMBL" id="MBW3099163.1"/>
    </source>
</evidence>
<dbReference type="RefSeq" id="WP_219203486.1">
    <property type="nucleotide sequence ID" value="NZ_JAHWQX010000005.1"/>
</dbReference>
<protein>
    <submittedName>
        <fullName evidence="2">HNH endonuclease</fullName>
    </submittedName>
</protein>
<sequence length="170" mass="19338">MSCSDGERRPPIPAEIRRRVLVEAGHRCAIPTCRYIEVDIHHIIQWAKCQAHEYDNLIALCPNCHRRADKGEIDRKSLRLYKANLRFAHDKFSQVEIDVLFEVAKLPQGQGAQWPAFNMLLIKRLLDAGYLHVQQPQGGVFIGGMQSAPCLLTISEKGKAFIDELDLHEL</sequence>
<dbReference type="CDD" id="cd00085">
    <property type="entry name" value="HNHc"/>
    <property type="match status" value="1"/>
</dbReference>
<dbReference type="InterPro" id="IPR002711">
    <property type="entry name" value="HNH"/>
</dbReference>
<evidence type="ECO:0000259" key="1">
    <source>
        <dbReference type="SMART" id="SM00507"/>
    </source>
</evidence>
<feature type="domain" description="HNH nuclease" evidence="1">
    <location>
        <begin position="16"/>
        <end position="66"/>
    </location>
</feature>
<keyword evidence="2" id="KW-0255">Endonuclease</keyword>